<gene>
    <name evidence="7" type="ORF">EVEC_LOCUS7370</name>
</gene>
<evidence type="ECO:0000256" key="5">
    <source>
        <dbReference type="PROSITE-ProRule" id="PRU00723"/>
    </source>
</evidence>
<dbReference type="PROSITE" id="PS50103">
    <property type="entry name" value="ZF_C3H1"/>
    <property type="match status" value="1"/>
</dbReference>
<evidence type="ECO:0000256" key="2">
    <source>
        <dbReference type="ARBA" id="ARBA00022737"/>
    </source>
</evidence>
<feature type="domain" description="C3H1-type" evidence="6">
    <location>
        <begin position="224"/>
        <end position="252"/>
    </location>
</feature>
<dbReference type="Gene3D" id="4.10.1000.10">
    <property type="entry name" value="Zinc finger, CCCH-type"/>
    <property type="match status" value="1"/>
</dbReference>
<keyword evidence="2" id="KW-0677">Repeat</keyword>
<dbReference type="PANTHER" id="PTHR12547">
    <property type="entry name" value="CCCH ZINC FINGER/TIS11-RELATED"/>
    <property type="match status" value="1"/>
</dbReference>
<dbReference type="InterPro" id="IPR036855">
    <property type="entry name" value="Znf_CCCH_sf"/>
</dbReference>
<protein>
    <submittedName>
        <fullName evidence="9">C3H1-type domain-containing protein</fullName>
    </submittedName>
</protein>
<dbReference type="GO" id="GO:0008270">
    <property type="term" value="F:zinc ion binding"/>
    <property type="evidence" value="ECO:0007669"/>
    <property type="project" value="UniProtKB-KW"/>
</dbReference>
<organism evidence="9">
    <name type="scientific">Enterobius vermicularis</name>
    <name type="common">Human pinworm</name>
    <dbReference type="NCBI Taxonomy" id="51028"/>
    <lineage>
        <taxon>Eukaryota</taxon>
        <taxon>Metazoa</taxon>
        <taxon>Ecdysozoa</taxon>
        <taxon>Nematoda</taxon>
        <taxon>Chromadorea</taxon>
        <taxon>Rhabditida</taxon>
        <taxon>Spirurina</taxon>
        <taxon>Oxyuridomorpha</taxon>
        <taxon>Oxyuroidea</taxon>
        <taxon>Oxyuridae</taxon>
        <taxon>Enterobius</taxon>
    </lineage>
</organism>
<name>A0A0N4VBH8_ENTVE</name>
<evidence type="ECO:0000256" key="4">
    <source>
        <dbReference type="ARBA" id="ARBA00022833"/>
    </source>
</evidence>
<dbReference type="Pfam" id="PF00642">
    <property type="entry name" value="zf-CCCH"/>
    <property type="match status" value="1"/>
</dbReference>
<dbReference type="SUPFAM" id="SSF90229">
    <property type="entry name" value="CCCH zinc finger"/>
    <property type="match status" value="1"/>
</dbReference>
<dbReference type="FunFam" id="4.10.1000.10:FF:000018">
    <property type="entry name" value="Zinc finger protein"/>
    <property type="match status" value="1"/>
</dbReference>
<dbReference type="GO" id="GO:0043186">
    <property type="term" value="C:P granule"/>
    <property type="evidence" value="ECO:0007669"/>
    <property type="project" value="UniProtKB-ARBA"/>
</dbReference>
<evidence type="ECO:0000256" key="1">
    <source>
        <dbReference type="ARBA" id="ARBA00022723"/>
    </source>
</evidence>
<keyword evidence="4 5" id="KW-0862">Zinc</keyword>
<dbReference type="SMART" id="SM00356">
    <property type="entry name" value="ZnF_C3H1"/>
    <property type="match status" value="1"/>
</dbReference>
<feature type="zinc finger region" description="C3H1-type" evidence="5">
    <location>
        <begin position="224"/>
        <end position="252"/>
    </location>
</feature>
<evidence type="ECO:0000259" key="6">
    <source>
        <dbReference type="PROSITE" id="PS50103"/>
    </source>
</evidence>
<dbReference type="AlphaFoldDB" id="A0A0N4VBH8"/>
<dbReference type="InterPro" id="IPR045877">
    <property type="entry name" value="ZFP36-like"/>
</dbReference>
<dbReference type="STRING" id="51028.A0A0N4VBH8"/>
<evidence type="ECO:0000313" key="7">
    <source>
        <dbReference type="EMBL" id="VDD92619.1"/>
    </source>
</evidence>
<keyword evidence="8" id="KW-1185">Reference proteome</keyword>
<keyword evidence="1 5" id="KW-0479">Metal-binding</keyword>
<accession>A0A0N4VBH8</accession>
<sequence>MATTNKYSSLKIASPLEGSQPVNQFTAFSPQAVVQPLYYAPQYCTALGTPTESLCYAPVTPTAVQITGQQYPYQPQPALVPAAAGPPTAFPCYTVPPPEPYGGSYQNPQLESVPSNAYVSASPHVGYIASSPVVFMPQQTNFLPQSAQFLAPNSIQTPVTTATCDQFTSFLNPRSSVNVPTVACRPLNLPGRTEFPKNVTNVQETSRDFGSGVGLRHPRKQNLKYKTKPCKNYSKDGFCPYGDRCQFIHEDAFVTPKFPVTDALPASENLTDSNNLLVDPSEQDLSHRLCSSVPVSRKILEDTDMKFADKGRRTYRENFTLGVGCKKPTVVDGPHLPGLVQSTDLNASPVPQRVFNGF</sequence>
<dbReference type="InterPro" id="IPR000571">
    <property type="entry name" value="Znf_CCCH"/>
</dbReference>
<dbReference type="EMBL" id="UXUI01008894">
    <property type="protein sequence ID" value="VDD92619.1"/>
    <property type="molecule type" value="Genomic_DNA"/>
</dbReference>
<evidence type="ECO:0000313" key="9">
    <source>
        <dbReference type="WBParaSite" id="EVEC_0000788601-mRNA-1"/>
    </source>
</evidence>
<reference evidence="9" key="1">
    <citation type="submission" date="2017-02" db="UniProtKB">
        <authorList>
            <consortium name="WormBaseParasite"/>
        </authorList>
    </citation>
    <scope>IDENTIFICATION</scope>
</reference>
<evidence type="ECO:0000256" key="3">
    <source>
        <dbReference type="ARBA" id="ARBA00022771"/>
    </source>
</evidence>
<dbReference type="WBParaSite" id="EVEC_0000788601-mRNA-1">
    <property type="protein sequence ID" value="EVEC_0000788601-mRNA-1"/>
    <property type="gene ID" value="EVEC_0000788601"/>
</dbReference>
<keyword evidence="3 5" id="KW-0863">Zinc-finger</keyword>
<dbReference type="PANTHER" id="PTHR12547:SF18">
    <property type="entry name" value="PROTEIN TIS11"/>
    <property type="match status" value="1"/>
</dbReference>
<evidence type="ECO:0000313" key="8">
    <source>
        <dbReference type="Proteomes" id="UP000274131"/>
    </source>
</evidence>
<dbReference type="GO" id="GO:0003729">
    <property type="term" value="F:mRNA binding"/>
    <property type="evidence" value="ECO:0007669"/>
    <property type="project" value="InterPro"/>
</dbReference>
<reference evidence="7 8" key="2">
    <citation type="submission" date="2018-10" db="EMBL/GenBank/DDBJ databases">
        <authorList>
            <consortium name="Pathogen Informatics"/>
        </authorList>
    </citation>
    <scope>NUCLEOTIDE SEQUENCE [LARGE SCALE GENOMIC DNA]</scope>
</reference>
<dbReference type="OrthoDB" id="410307at2759"/>
<proteinExistence type="predicted"/>
<dbReference type="Proteomes" id="UP000274131">
    <property type="component" value="Unassembled WGS sequence"/>
</dbReference>